<dbReference type="RefSeq" id="WP_189605162.1">
    <property type="nucleotide sequence ID" value="NZ_BMXB01000011.1"/>
</dbReference>
<dbReference type="InterPro" id="IPR019238">
    <property type="entry name" value="AbiEi_2"/>
</dbReference>
<proteinExistence type="predicted"/>
<dbReference type="InterPro" id="IPR036390">
    <property type="entry name" value="WH_DNA-bd_sf"/>
</dbReference>
<dbReference type="Proteomes" id="UP000610456">
    <property type="component" value="Unassembled WGS sequence"/>
</dbReference>
<dbReference type="AlphaFoldDB" id="A0A918SJM6"/>
<accession>A0A918SJM6</accession>
<dbReference type="EMBL" id="BMXB01000011">
    <property type="protein sequence ID" value="GHA43195.1"/>
    <property type="molecule type" value="Genomic_DNA"/>
</dbReference>
<sequence>MDLDIEKAFEQLDFPLAVNLEPDNIIKLNDSRMVLEVRNEVRPFQAFNIISNYEPHDMPLIVIARYITPKAKMLLKDRGINYVDSYGNTYIFSGDTKVYIEKNDALPSTSDYSNFFTVSGGQVIFRLLIEPNRVKNTYRQLSDITMVSLGTVSKIFKSLKKEGYIQLNYENEMELVNREKLLEKWIIIFNEKLLPAMKIGAYSFIGPGAFEILDTEMETRWGGESGAAAITQYLNPEKFTVYTNRNPRNFHRELRLYPNDRGPITAYQLFWKQGSIPEEYPDYNLTAHPLLIYAELIYHDSERNKETAQMIFNDYIKPNL</sequence>
<keyword evidence="2" id="KW-1185">Reference proteome</keyword>
<evidence type="ECO:0000313" key="2">
    <source>
        <dbReference type="Proteomes" id="UP000610456"/>
    </source>
</evidence>
<reference evidence="1" key="2">
    <citation type="submission" date="2020-09" db="EMBL/GenBank/DDBJ databases">
        <authorList>
            <person name="Sun Q."/>
            <person name="Kim S."/>
        </authorList>
    </citation>
    <scope>NUCLEOTIDE SEQUENCE</scope>
    <source>
        <strain evidence="1">KCTC 12719</strain>
    </source>
</reference>
<protein>
    <submittedName>
        <fullName evidence="1">Uncharacterized protein</fullName>
    </submittedName>
</protein>
<dbReference type="Pfam" id="PF09952">
    <property type="entry name" value="AbiEi_2"/>
    <property type="match status" value="1"/>
</dbReference>
<evidence type="ECO:0000313" key="1">
    <source>
        <dbReference type="EMBL" id="GHA43195.1"/>
    </source>
</evidence>
<comment type="caution">
    <text evidence="1">The sequence shown here is derived from an EMBL/GenBank/DDBJ whole genome shotgun (WGS) entry which is preliminary data.</text>
</comment>
<dbReference type="SUPFAM" id="SSF46785">
    <property type="entry name" value="Winged helix' DNA-binding domain"/>
    <property type="match status" value="1"/>
</dbReference>
<gene>
    <name evidence="1" type="ORF">GCM10007103_25580</name>
</gene>
<reference evidence="1" key="1">
    <citation type="journal article" date="2014" name="Int. J. Syst. Evol. Microbiol.">
        <title>Complete genome sequence of Corynebacterium casei LMG S-19264T (=DSM 44701T), isolated from a smear-ripened cheese.</title>
        <authorList>
            <consortium name="US DOE Joint Genome Institute (JGI-PGF)"/>
            <person name="Walter F."/>
            <person name="Albersmeier A."/>
            <person name="Kalinowski J."/>
            <person name="Ruckert C."/>
        </authorList>
    </citation>
    <scope>NUCLEOTIDE SEQUENCE</scope>
    <source>
        <strain evidence="1">KCTC 12719</strain>
    </source>
</reference>
<organism evidence="1 2">
    <name type="scientific">Salinimicrobium marinum</name>
    <dbReference type="NCBI Taxonomy" id="680283"/>
    <lineage>
        <taxon>Bacteria</taxon>
        <taxon>Pseudomonadati</taxon>
        <taxon>Bacteroidota</taxon>
        <taxon>Flavobacteriia</taxon>
        <taxon>Flavobacteriales</taxon>
        <taxon>Flavobacteriaceae</taxon>
        <taxon>Salinimicrobium</taxon>
    </lineage>
</organism>
<name>A0A918SJM6_9FLAO</name>